<feature type="non-terminal residue" evidence="11">
    <location>
        <position position="1"/>
    </location>
</feature>
<dbReference type="Gene3D" id="1.10.10.10">
    <property type="entry name" value="Winged helix-like DNA-binding domain superfamily/Winged helix DNA-binding domain"/>
    <property type="match status" value="2"/>
</dbReference>
<feature type="transmembrane region" description="Helical" evidence="8">
    <location>
        <begin position="644"/>
        <end position="666"/>
    </location>
</feature>
<comment type="caution">
    <text evidence="11">The sequence shown here is derived from an EMBL/GenBank/DDBJ whole genome shotgun (WGS) entry which is preliminary data.</text>
</comment>
<evidence type="ECO:0000256" key="5">
    <source>
        <dbReference type="ARBA" id="ARBA00022733"/>
    </source>
</evidence>
<organism evidence="11 12">
    <name type="scientific">Cannabis sativa</name>
    <name type="common">Hemp</name>
    <name type="synonym">Marijuana</name>
    <dbReference type="NCBI Taxonomy" id="3483"/>
    <lineage>
        <taxon>Eukaryota</taxon>
        <taxon>Viridiplantae</taxon>
        <taxon>Streptophyta</taxon>
        <taxon>Embryophyta</taxon>
        <taxon>Tracheophyta</taxon>
        <taxon>Spermatophyta</taxon>
        <taxon>Magnoliopsida</taxon>
        <taxon>eudicotyledons</taxon>
        <taxon>Gunneridae</taxon>
        <taxon>Pentapetalae</taxon>
        <taxon>rosids</taxon>
        <taxon>fabids</taxon>
        <taxon>Rosales</taxon>
        <taxon>Cannabaceae</taxon>
        <taxon>Cannabis</taxon>
    </lineage>
</organism>
<dbReference type="SUPFAM" id="SSF53335">
    <property type="entry name" value="S-adenosyl-L-methionine-dependent methyltransferases"/>
    <property type="match status" value="2"/>
</dbReference>
<evidence type="ECO:0000313" key="11">
    <source>
        <dbReference type="EMBL" id="KAF4400925.1"/>
    </source>
</evidence>
<dbReference type="PANTHER" id="PTHR11746">
    <property type="entry name" value="O-METHYLTRANSFERASE"/>
    <property type="match status" value="1"/>
</dbReference>
<accession>A0A7J6I133</accession>
<keyword evidence="4" id="KW-0949">S-adenosyl-L-methionine</keyword>
<evidence type="ECO:0000256" key="2">
    <source>
        <dbReference type="ARBA" id="ARBA00022603"/>
    </source>
</evidence>
<dbReference type="Pfam" id="PF00891">
    <property type="entry name" value="Methyltransf_2"/>
    <property type="match status" value="2"/>
</dbReference>
<dbReference type="FunFam" id="1.10.10.10:FF:000357">
    <property type="entry name" value="Caffeic acid 3-O-methyltransferase"/>
    <property type="match status" value="2"/>
</dbReference>
<keyword evidence="5" id="KW-0438">Lignin biosynthesis</keyword>
<evidence type="ECO:0000256" key="6">
    <source>
        <dbReference type="ARBA" id="ARBA00039011"/>
    </source>
</evidence>
<proteinExistence type="predicted"/>
<protein>
    <recommendedName>
        <fullName evidence="6">caffeate O-methyltransferase</fullName>
        <ecNumber evidence="6">2.1.1.68</ecNumber>
    </recommendedName>
</protein>
<keyword evidence="2" id="KW-0489">Methyltransferase</keyword>
<keyword evidence="3" id="KW-0808">Transferase</keyword>
<feature type="domain" description="O-methyltransferase C-terminal" evidence="9">
    <location>
        <begin position="180"/>
        <end position="280"/>
    </location>
</feature>
<comment type="function">
    <text evidence="7">Catalyzes the conversion of caffeic acid to ferulic acid and of 5-hydroxyferulic acid to sinapic acid. The resulting products may subsequently be converted to the corresponding alcohols that are incorporated into lignins.</text>
</comment>
<comment type="pathway">
    <text evidence="1">Aromatic compound metabolism; phenylpropanoid biosynthesis.</text>
</comment>
<feature type="domain" description="O-methyltransferase C-terminal" evidence="9">
    <location>
        <begin position="422"/>
        <end position="625"/>
    </location>
</feature>
<dbReference type="InterPro" id="IPR016461">
    <property type="entry name" value="COMT-like"/>
</dbReference>
<dbReference type="Proteomes" id="UP000583929">
    <property type="component" value="Unassembled WGS sequence"/>
</dbReference>
<evidence type="ECO:0000256" key="8">
    <source>
        <dbReference type="SAM" id="Phobius"/>
    </source>
</evidence>
<evidence type="ECO:0000256" key="1">
    <source>
        <dbReference type="ARBA" id="ARBA00004928"/>
    </source>
</evidence>
<dbReference type="AlphaFoldDB" id="A0A7J6I133"/>
<dbReference type="InterPro" id="IPR029063">
    <property type="entry name" value="SAM-dependent_MTases_sf"/>
</dbReference>
<keyword evidence="8" id="KW-1133">Transmembrane helix</keyword>
<dbReference type="GO" id="GO:0009809">
    <property type="term" value="P:lignin biosynthetic process"/>
    <property type="evidence" value="ECO:0007669"/>
    <property type="project" value="UniProtKB-KW"/>
</dbReference>
<dbReference type="Gene3D" id="3.40.50.150">
    <property type="entry name" value="Vaccinia Virus protein VP39"/>
    <property type="match status" value="3"/>
</dbReference>
<dbReference type="PROSITE" id="PS51683">
    <property type="entry name" value="SAM_OMT_II"/>
    <property type="match status" value="2"/>
</dbReference>
<dbReference type="Pfam" id="PF08100">
    <property type="entry name" value="Dimerisation"/>
    <property type="match status" value="2"/>
</dbReference>
<dbReference type="SUPFAM" id="SSF46785">
    <property type="entry name" value="Winged helix' DNA-binding domain"/>
    <property type="match status" value="2"/>
</dbReference>
<dbReference type="EC" id="2.1.1.68" evidence="6"/>
<dbReference type="InterPro" id="IPR036390">
    <property type="entry name" value="WH_DNA-bd_sf"/>
</dbReference>
<dbReference type="GO" id="GO:0032259">
    <property type="term" value="P:methylation"/>
    <property type="evidence" value="ECO:0007669"/>
    <property type="project" value="UniProtKB-KW"/>
</dbReference>
<name>A0A7J6I133_CANSA</name>
<keyword evidence="8" id="KW-0472">Membrane</keyword>
<dbReference type="InterPro" id="IPR036388">
    <property type="entry name" value="WH-like_DNA-bd_sf"/>
</dbReference>
<feature type="domain" description="O-methyltransferase dimerisation" evidence="10">
    <location>
        <begin position="26"/>
        <end position="114"/>
    </location>
</feature>
<evidence type="ECO:0000256" key="7">
    <source>
        <dbReference type="ARBA" id="ARBA00045231"/>
    </source>
</evidence>
<keyword evidence="12" id="KW-1185">Reference proteome</keyword>
<evidence type="ECO:0000256" key="4">
    <source>
        <dbReference type="ARBA" id="ARBA00022691"/>
    </source>
</evidence>
<keyword evidence="8" id="KW-0812">Transmembrane</keyword>
<evidence type="ECO:0000313" key="12">
    <source>
        <dbReference type="Proteomes" id="UP000583929"/>
    </source>
</evidence>
<evidence type="ECO:0000256" key="3">
    <source>
        <dbReference type="ARBA" id="ARBA00022679"/>
    </source>
</evidence>
<sequence>MGSDQLEVIVDLKRPKQEESFCYAVQLLSTNILIKSLQATIELGIFDIIAKAGEGAKLTALEIVAQLPTNNPDAVVMVDRILRMLAGHSVLTCSVVADNQRVYSHNNVSKCFVTHEDGVSLGSLISLLDDKVYSDTLDSRFNKVFNRAMQSMTTMIAKQTIESYKGFENLKQLVDVGGGVENVGGDMFESVPSGDAIFMKCILHDWSDEHCVRILKNCYKAIPENGKVIVMDGLLPMVPEDSYNDKLMTKSDVLMMTQCQGGKERSKQEFQALASGAGFSGIRLECCVSGFWMMGSDQLEVIVDLKRPKQEESFCYALQLLSTNILIKSLQATIELGIFDIIAKAGEGAKLSAAEIVAQLPTNNPDAVMMVDRILRMLAGHSVLTCSVVADNPRVYSHNTVSKCFVTDEDGVSLGSLISLSQLKGAILEGGIPFNRLHGMNYFEYTALDSRFNKVFNRAMQSMTTMLAKQTIESYKGFENLKQLVDVGGGLGVTLKEITSTYPHIKGINFDLPHVVQHAPSYPGVDHVGGDMFESVPSGDAIFMKWILHDWSDEQCVKVLKNCYKAIPENGKVIVMEGLLPMLPEASYGDNIMSKTDVLMMTQNPGGKERSKQEFQALASGAGFSGIRFECCVSGFWIMEFFKIINYVGIRIINNYLITSLLLLYIK</sequence>
<feature type="domain" description="O-methyltransferase dimerisation" evidence="10">
    <location>
        <begin position="319"/>
        <end position="408"/>
    </location>
</feature>
<evidence type="ECO:0000259" key="10">
    <source>
        <dbReference type="Pfam" id="PF08100"/>
    </source>
</evidence>
<dbReference type="InterPro" id="IPR012967">
    <property type="entry name" value="COMT_dimerisation"/>
</dbReference>
<dbReference type="InterPro" id="IPR001077">
    <property type="entry name" value="COMT_C"/>
</dbReference>
<reference evidence="11 12" key="1">
    <citation type="journal article" date="2020" name="bioRxiv">
        <title>Sequence and annotation of 42 cannabis genomes reveals extensive copy number variation in cannabinoid synthesis and pathogen resistance genes.</title>
        <authorList>
            <person name="Mckernan K.J."/>
            <person name="Helbert Y."/>
            <person name="Kane L.T."/>
            <person name="Ebling H."/>
            <person name="Zhang L."/>
            <person name="Liu B."/>
            <person name="Eaton Z."/>
            <person name="Mclaughlin S."/>
            <person name="Kingan S."/>
            <person name="Baybayan P."/>
            <person name="Concepcion G."/>
            <person name="Jordan M."/>
            <person name="Riva A."/>
            <person name="Barbazuk W."/>
            <person name="Harkins T."/>
        </authorList>
    </citation>
    <scope>NUCLEOTIDE SEQUENCE [LARGE SCALE GENOMIC DNA]</scope>
    <source>
        <strain evidence="12">cv. Jamaican Lion 4</strain>
        <tissue evidence="11">Leaf</tissue>
    </source>
</reference>
<dbReference type="EMBL" id="JAATIQ010000013">
    <property type="protein sequence ID" value="KAF4400925.1"/>
    <property type="molecule type" value="Genomic_DNA"/>
</dbReference>
<gene>
    <name evidence="11" type="ORF">G4B88_013766</name>
</gene>
<evidence type="ECO:0000259" key="9">
    <source>
        <dbReference type="Pfam" id="PF00891"/>
    </source>
</evidence>
<dbReference type="FunFam" id="3.40.50.150:FF:000061">
    <property type="entry name" value="Caffeic acid O-methyltransferase"/>
    <property type="match status" value="1"/>
</dbReference>
<dbReference type="GO" id="GO:0046983">
    <property type="term" value="F:protein dimerization activity"/>
    <property type="evidence" value="ECO:0007669"/>
    <property type="project" value="InterPro"/>
</dbReference>
<dbReference type="GO" id="GO:0047763">
    <property type="term" value="F:caffeate O-methyltransferase activity"/>
    <property type="evidence" value="ECO:0007669"/>
    <property type="project" value="UniProtKB-EC"/>
</dbReference>